<evidence type="ECO:0000313" key="2">
    <source>
        <dbReference type="EMBL" id="KYG64592.1"/>
    </source>
</evidence>
<sequence>MGANLYRYVLLICLLTSACSLDASLEDFRSTNRLHLNFDDSNKAVSSSNYRSYSVMGSCAHVGQEVQVQLGSYTGNTTCLSDKTFVISMDLDGITDGDYALAARQEETEAKKTSEDTETVTVDLTPPVVSVDPLDNRQNYSLSSLKADYPVGGDCSEPFHVVKVSTSLSQEYLAVCSASQKWQIKLDLSSETASSIDFYIQHFDSAGNISTTATANIAYPRWQKISPDITATGVPSVRIITQYGDSGRILMASPLRNDDLVDVGIVNFNNTGLTRINPLSGQWGVDTAKFLAAVPKHGRALYVRSTIGRAQLRELHSVKIDGTDDKVLMGPTSANPVGGVTNYALAPNQDIVVALGDIESTDNEFNLYAINVLSGAQVKLNGTLVNGGDVRDFLITPNGEEVIFRADKDTDEGIDLYAVKLDGTNLRKISPTMAAGKSVYAGYRVSADSKWVTYRENQTYLSGSNTALSVVSLVSGEITNISATGTQGFVEIGAFSPNSKYLAYRIDRPFAGCYSLLVLNLETKAETQASPACTSNTNDLLSYAWSQDSLKLGFGMITNANYYDLFVANLDGTNSHQITTVAATRNGVNGGYKEDSIVFTPDNTRVVFMADLSGVAYASTNDMRFDLYSAKVDGSEPPVKLTTNSVATFAHDYPVIKISPNSDRVVFVSDLLVDARNEMFLAAVDGSSIRKISPAISIATGGVMFANQNYFIDWTRNLAVFQADTITDNVYGVYLASLSLSSPSLTSITMPQIISGDVPAPMAAANGSKIIFRQNPTLDAEMHIYAADADGSNVLRMTKNFPTGGGTLRSFSVTTDGAKVVYIADQDTAGKEELYISDTSIASTPLKLNAAITASGGNITQYKVIESANKIVYMGDLTTDSVMDIYVVNFDGTGNTKLTPAYSHTTTINQWDVTADGSAIVVRWDYRVATKIEVDMIPLTGGAPVALNAAIGASFDINGFSISKDSAWVCYWGYLTVARRNDVRLVNVATPATNYLVDVGVDTARMPTDCNFTPDSSYAIIKGDWATDGKTALKTFNISTQTLYPINASLDTTANTSWSETLIEGSNKRLITLSESAPEVYEIYSSNFDGTDARKISKTPYAGGQVNANTLQAVRILEDADRTIVYSGLIDTLGKWDLYAVKWDGTLQRKLVTLPSYADIYDFFVYPGSSRVFYRADAEKDGMLSLYSVNADGTALKNHMPGLSGNTGVWYTPVISTSHVFFLSDAYQNQLLELFVDSL</sequence>
<evidence type="ECO:0000256" key="1">
    <source>
        <dbReference type="SAM" id="SignalP"/>
    </source>
</evidence>
<feature type="signal peptide" evidence="1">
    <location>
        <begin position="1"/>
        <end position="23"/>
    </location>
</feature>
<proteinExistence type="predicted"/>
<dbReference type="AlphaFoldDB" id="A0A150WL23"/>
<dbReference type="PANTHER" id="PTHR36842">
    <property type="entry name" value="PROTEIN TOLB HOMOLOG"/>
    <property type="match status" value="1"/>
</dbReference>
<dbReference type="Proteomes" id="UP000075391">
    <property type="component" value="Unassembled WGS sequence"/>
</dbReference>
<feature type="chain" id="PRO_5007573190" evidence="1">
    <location>
        <begin position="24"/>
        <end position="1239"/>
    </location>
</feature>
<dbReference type="InterPro" id="IPR011042">
    <property type="entry name" value="6-blade_b-propeller_TolB-like"/>
</dbReference>
<keyword evidence="1" id="KW-0732">Signal</keyword>
<evidence type="ECO:0000313" key="3">
    <source>
        <dbReference type="Proteomes" id="UP000075391"/>
    </source>
</evidence>
<name>A0A150WL23_BDEBC</name>
<dbReference type="RefSeq" id="WP_063243562.1">
    <property type="nucleotide sequence ID" value="NZ_LUKF01000012.1"/>
</dbReference>
<accession>A0A150WL23</accession>
<dbReference type="SUPFAM" id="SSF82171">
    <property type="entry name" value="DPP6 N-terminal domain-like"/>
    <property type="match status" value="3"/>
</dbReference>
<dbReference type="PANTHER" id="PTHR36842:SF1">
    <property type="entry name" value="PROTEIN TOLB"/>
    <property type="match status" value="1"/>
</dbReference>
<reference evidence="2 3" key="1">
    <citation type="submission" date="2016-03" db="EMBL/GenBank/DDBJ databases">
        <authorList>
            <person name="Ploux O."/>
        </authorList>
    </citation>
    <scope>NUCLEOTIDE SEQUENCE [LARGE SCALE GENOMIC DNA]</scope>
    <source>
        <strain evidence="2 3">BER2</strain>
    </source>
</reference>
<dbReference type="PROSITE" id="PS51257">
    <property type="entry name" value="PROKAR_LIPOPROTEIN"/>
    <property type="match status" value="1"/>
</dbReference>
<protein>
    <submittedName>
        <fullName evidence="2">TolB protein</fullName>
    </submittedName>
</protein>
<comment type="caution">
    <text evidence="2">The sequence shown here is derived from an EMBL/GenBank/DDBJ whole genome shotgun (WGS) entry which is preliminary data.</text>
</comment>
<dbReference type="EMBL" id="LUKF01000012">
    <property type="protein sequence ID" value="KYG64592.1"/>
    <property type="molecule type" value="Genomic_DNA"/>
</dbReference>
<organism evidence="2 3">
    <name type="scientific">Bdellovibrio bacteriovorus</name>
    <dbReference type="NCBI Taxonomy" id="959"/>
    <lineage>
        <taxon>Bacteria</taxon>
        <taxon>Pseudomonadati</taxon>
        <taxon>Bdellovibrionota</taxon>
        <taxon>Bdellovibrionia</taxon>
        <taxon>Bdellovibrionales</taxon>
        <taxon>Pseudobdellovibrionaceae</taxon>
        <taxon>Bdellovibrio</taxon>
    </lineage>
</organism>
<gene>
    <name evidence="2" type="ORF">AZI85_04055</name>
</gene>
<dbReference type="Gene3D" id="2.120.10.30">
    <property type="entry name" value="TolB, C-terminal domain"/>
    <property type="match status" value="4"/>
</dbReference>
<dbReference type="OrthoDB" id="240809at2"/>